<reference evidence="4" key="1">
    <citation type="submission" date="2023-08" db="EMBL/GenBank/DDBJ databases">
        <title>Isolation and Characterization of Rhodococcus erythropolis MGMM8.</title>
        <authorList>
            <person name="Diabankana R.G.C."/>
            <person name="Afordoanyi D.M."/>
            <person name="Validov S.Z."/>
        </authorList>
    </citation>
    <scope>NUCLEOTIDE SEQUENCE</scope>
    <source>
        <strain evidence="4">MGMM8</strain>
    </source>
</reference>
<dbReference type="Gene3D" id="3.40.50.720">
    <property type="entry name" value="NAD(P)-binding Rossmann-like Domain"/>
    <property type="match status" value="1"/>
</dbReference>
<dbReference type="Proteomes" id="UP001230933">
    <property type="component" value="Chromosome"/>
</dbReference>
<dbReference type="EMBL" id="CP124545">
    <property type="protein sequence ID" value="WGV48727.2"/>
    <property type="molecule type" value="Genomic_DNA"/>
</dbReference>
<evidence type="ECO:0000256" key="2">
    <source>
        <dbReference type="ARBA" id="ARBA00023002"/>
    </source>
</evidence>
<dbReference type="SUPFAM" id="SSF51735">
    <property type="entry name" value="NAD(P)-binding Rossmann-fold domains"/>
    <property type="match status" value="1"/>
</dbReference>
<dbReference type="Pfam" id="PF00106">
    <property type="entry name" value="adh_short"/>
    <property type="match status" value="2"/>
</dbReference>
<evidence type="ECO:0000313" key="4">
    <source>
        <dbReference type="EMBL" id="WGV48727.2"/>
    </source>
</evidence>
<dbReference type="InterPro" id="IPR036291">
    <property type="entry name" value="NAD(P)-bd_dom_sf"/>
</dbReference>
<dbReference type="PRINTS" id="PR00081">
    <property type="entry name" value="GDHRDH"/>
</dbReference>
<dbReference type="GO" id="GO:0016491">
    <property type="term" value="F:oxidoreductase activity"/>
    <property type="evidence" value="ECO:0007669"/>
    <property type="project" value="UniProtKB-KW"/>
</dbReference>
<dbReference type="PANTHER" id="PTHR44196:SF1">
    <property type="entry name" value="DEHYDROGENASE_REDUCTASE SDR FAMILY MEMBER 7B"/>
    <property type="match status" value="1"/>
</dbReference>
<dbReference type="AlphaFoldDB" id="A0AAX3V2W9"/>
<name>A0AAX3V2W9_RHOER</name>
<dbReference type="CDD" id="cd05233">
    <property type="entry name" value="SDR_c"/>
    <property type="match status" value="1"/>
</dbReference>
<accession>A0AAX3V2W9</accession>
<dbReference type="InterPro" id="IPR002347">
    <property type="entry name" value="SDR_fam"/>
</dbReference>
<gene>
    <name evidence="4" type="ORF">QIE55_24845</name>
</gene>
<dbReference type="PANTHER" id="PTHR44196">
    <property type="entry name" value="DEHYDROGENASE/REDUCTASE SDR FAMILY MEMBER 7B"/>
    <property type="match status" value="1"/>
</dbReference>
<comment type="similarity">
    <text evidence="1 3">Belongs to the short-chain dehydrogenases/reductases (SDR) family.</text>
</comment>
<dbReference type="EC" id="1.-.-.-" evidence="4"/>
<dbReference type="GO" id="GO:0016020">
    <property type="term" value="C:membrane"/>
    <property type="evidence" value="ECO:0007669"/>
    <property type="project" value="TreeGrafter"/>
</dbReference>
<organism evidence="4 5">
    <name type="scientific">Rhodococcus erythropolis</name>
    <name type="common">Arthrobacter picolinophilus</name>
    <dbReference type="NCBI Taxonomy" id="1833"/>
    <lineage>
        <taxon>Bacteria</taxon>
        <taxon>Bacillati</taxon>
        <taxon>Actinomycetota</taxon>
        <taxon>Actinomycetes</taxon>
        <taxon>Mycobacteriales</taxon>
        <taxon>Nocardiaceae</taxon>
        <taxon>Rhodococcus</taxon>
        <taxon>Rhodococcus erythropolis group</taxon>
    </lineage>
</organism>
<sequence>MTRPHAVPVSGVALVTGASRGIGRECALAFARAGFDVAITARTVREGEGRAAPRTRQGEQVIPVPGSLETTVAEIESFGVRALAVPMNLLDLASVRGAGERVLAEWGHVDVLVNNAYAQTVGNMDRVLDIEIDDAQAMAIGNYLHQLALIQVILPSMIKSGNGVVVNLASGSATLDPPAPPGEGGWGLSYAASKASFGRIAGAINSEYRGAGIKAFNLSPGFVITESGKARGGADAIVEAGFAATPASVPAAAAVWLATDPDADRFLGRVVDGPKLMATLEETV</sequence>
<proteinExistence type="inferred from homology"/>
<evidence type="ECO:0000256" key="1">
    <source>
        <dbReference type="ARBA" id="ARBA00006484"/>
    </source>
</evidence>
<keyword evidence="2 4" id="KW-0560">Oxidoreductase</keyword>
<evidence type="ECO:0000256" key="3">
    <source>
        <dbReference type="RuleBase" id="RU000363"/>
    </source>
</evidence>
<protein>
    <submittedName>
        <fullName evidence="4">SDR family oxidoreductase</fullName>
        <ecNumber evidence="4">1.-.-.-</ecNumber>
    </submittedName>
</protein>
<dbReference type="PRINTS" id="PR00080">
    <property type="entry name" value="SDRFAMILY"/>
</dbReference>
<dbReference type="RefSeq" id="WP_021331989.1">
    <property type="nucleotide sequence ID" value="NZ_CP124545.1"/>
</dbReference>
<evidence type="ECO:0000313" key="5">
    <source>
        <dbReference type="Proteomes" id="UP001230933"/>
    </source>
</evidence>